<reference evidence="2" key="1">
    <citation type="journal article" date="2014" name="Genome Announc.">
        <title>Draft Genome Sequences of a Phylogenetically Diverse Suite of Pseudomonas syringae Strains from Multiple Source Populations.</title>
        <authorList>
            <person name="Baltrus D.A."/>
            <person name="Yourstone S."/>
            <person name="Lind A."/>
            <person name="Guilbaud C."/>
            <person name="Sands D.C."/>
            <person name="Jones C.D."/>
            <person name="Morris C.E."/>
            <person name="Dangl J.L."/>
        </authorList>
    </citation>
    <scope>NUCLEOTIDE SEQUENCE</scope>
    <source>
        <strain evidence="2">USA007</strain>
    </source>
</reference>
<dbReference type="NCBIfam" id="TIGR03696">
    <property type="entry name" value="Rhs_assc_core"/>
    <property type="match status" value="1"/>
</dbReference>
<reference evidence="2" key="2">
    <citation type="submission" date="2024-07" db="EMBL/GenBank/DDBJ databases">
        <title>A complete genome sequence for Pseudomonas syringae USA007.</title>
        <authorList>
            <person name="Baltrus D.A."/>
        </authorList>
    </citation>
    <scope>NUCLEOTIDE SEQUENCE</scope>
    <source>
        <strain evidence="2">USA007</strain>
    </source>
</reference>
<sequence>MLGNGYRAYNPVLMRFHSPDSWSPFGEGGVNAYTYGEGDSVNGVDPTGHINIGKFFRRVFGMKPKKPSVKPVAFQKYNPELKSYELSEQKTERVLAHIVEADKFEKAALGVKQPAQGGRSVNVAGTKKPRSQKKSTPERRKVVLIAKTTGEPDVPNNVRDLSSILEVPESGHRNAIVGEEALNAIKASNIRMDSILY</sequence>
<dbReference type="EMBL" id="CP159278">
    <property type="protein sequence ID" value="XCN80568.1"/>
    <property type="molecule type" value="Genomic_DNA"/>
</dbReference>
<proteinExistence type="predicted"/>
<dbReference type="InterPro" id="IPR022385">
    <property type="entry name" value="Rhs_assc_core"/>
</dbReference>
<gene>
    <name evidence="2" type="ORF">N027_16035</name>
</gene>
<feature type="region of interest" description="Disordered" evidence="1">
    <location>
        <begin position="115"/>
        <end position="139"/>
    </location>
</feature>
<evidence type="ECO:0000313" key="2">
    <source>
        <dbReference type="EMBL" id="XCN80568.1"/>
    </source>
</evidence>
<organism evidence="2">
    <name type="scientific">Pseudomonas syringae USA007</name>
    <dbReference type="NCBI Taxonomy" id="1357288"/>
    <lineage>
        <taxon>Bacteria</taxon>
        <taxon>Pseudomonadati</taxon>
        <taxon>Pseudomonadota</taxon>
        <taxon>Gammaproteobacteria</taxon>
        <taxon>Pseudomonadales</taxon>
        <taxon>Pseudomonadaceae</taxon>
        <taxon>Pseudomonas</taxon>
        <taxon>Pseudomonas syringae</taxon>
    </lineage>
</organism>
<dbReference type="RefSeq" id="WP_268744425.1">
    <property type="nucleotide sequence ID" value="NZ_CP159278.1"/>
</dbReference>
<evidence type="ECO:0000256" key="1">
    <source>
        <dbReference type="SAM" id="MobiDB-lite"/>
    </source>
</evidence>
<name>A0AAU8MII7_PSESX</name>
<accession>A0AAU8MII7</accession>
<dbReference type="SUPFAM" id="SSF56399">
    <property type="entry name" value="ADP-ribosylation"/>
    <property type="match status" value="1"/>
</dbReference>
<dbReference type="AlphaFoldDB" id="A0AAU8MII7"/>
<protein>
    <submittedName>
        <fullName evidence="2">RHS repeat-associated core domain-containing protein</fullName>
    </submittedName>
</protein>
<dbReference type="Gene3D" id="2.180.10.10">
    <property type="entry name" value="RHS repeat-associated core"/>
    <property type="match status" value="1"/>
</dbReference>